<evidence type="ECO:0000256" key="8">
    <source>
        <dbReference type="SAM" id="Phobius"/>
    </source>
</evidence>
<dbReference type="SUPFAM" id="SSF111369">
    <property type="entry name" value="HlyD-like secretion proteins"/>
    <property type="match status" value="1"/>
</dbReference>
<feature type="transmembrane region" description="Helical" evidence="8">
    <location>
        <begin position="57"/>
        <end position="75"/>
    </location>
</feature>
<dbReference type="Gene3D" id="2.40.50.100">
    <property type="match status" value="2"/>
</dbReference>
<dbReference type="InterPro" id="IPR050739">
    <property type="entry name" value="MFP"/>
</dbReference>
<organism evidence="11 12">
    <name type="scientific">Microcystis aeruginosa Ma_SC_T_19800800_S464</name>
    <dbReference type="NCBI Taxonomy" id="2486257"/>
    <lineage>
        <taxon>Bacteria</taxon>
        <taxon>Bacillati</taxon>
        <taxon>Cyanobacteriota</taxon>
        <taxon>Cyanophyceae</taxon>
        <taxon>Oscillatoriophycideae</taxon>
        <taxon>Chroococcales</taxon>
        <taxon>Microcystaceae</taxon>
        <taxon>Microcystis</taxon>
    </lineage>
</organism>
<dbReference type="Pfam" id="PF26002">
    <property type="entry name" value="Beta-barrel_AprE"/>
    <property type="match status" value="1"/>
</dbReference>
<evidence type="ECO:0000256" key="6">
    <source>
        <dbReference type="SAM" id="Coils"/>
    </source>
</evidence>
<dbReference type="EMBL" id="SFBL01000215">
    <property type="protein sequence ID" value="TRU20704.1"/>
    <property type="molecule type" value="Genomic_DNA"/>
</dbReference>
<keyword evidence="3 8" id="KW-0812">Transmembrane</keyword>
<keyword evidence="6" id="KW-0175">Coiled coil</keyword>
<gene>
    <name evidence="11" type="ORF">EWV81_21710</name>
</gene>
<evidence type="ECO:0000313" key="12">
    <source>
        <dbReference type="Proteomes" id="UP000319313"/>
    </source>
</evidence>
<dbReference type="PRINTS" id="PR01490">
    <property type="entry name" value="RTXTOXIND"/>
</dbReference>
<dbReference type="PANTHER" id="PTHR30386">
    <property type="entry name" value="MEMBRANE FUSION SUBUNIT OF EMRAB-TOLC MULTIDRUG EFFLUX PUMP"/>
    <property type="match status" value="1"/>
</dbReference>
<evidence type="ECO:0000256" key="7">
    <source>
        <dbReference type="SAM" id="MobiDB-lite"/>
    </source>
</evidence>
<sequence length="511" mass="57421">MPDHVNVNGKVDSQNSQEKNQEDYIIIESTPESQPSQDWSYATKELLDTLPRAWTRGLLYFIFLFVAIGLPWAILSKVDETGTAPGRIEPQEETIKLDSAVTGTVSKIEVKEGESVKAGQVLIVLESDLVKSDLIQAQDKLEGQLNRLNQLNLLKNQLIFSLSTQKQQNQAGELEKQSQIDQAQQSLESLKNTYSLIESEKNAQLRQAEVSWKNFQTSYEIAKIQLTNAQREIERYQNAWQEGIASEIQVVQKKDEAQEKQKIYEQSKADIQQARLRIAEQKSSYQKSVKQSQSDIEQAKLRLSEQKRSLQTLVHSNELALLKIEEQLKNIETDVTSLKAEIEQTKGQINSLNFQLSQRTLKAPVSGIVFQLPIQKAGAVVQPGTRIAEIASGKSPLILRAQMPTTESGSLQEGLPVKLKFDAYPFQDYGLLEGKLSKISPTTSQIDTPNGKIEVYRVEVTLNQTCMPSADQCIPLRPGDTATAEVIVRQRRIIDFVLDPFKKLQKGGFKL</sequence>
<evidence type="ECO:0000256" key="1">
    <source>
        <dbReference type="ARBA" id="ARBA00004167"/>
    </source>
</evidence>
<evidence type="ECO:0000256" key="3">
    <source>
        <dbReference type="ARBA" id="ARBA00022692"/>
    </source>
</evidence>
<keyword evidence="4 8" id="KW-1133">Transmembrane helix</keyword>
<reference evidence="11 12" key="1">
    <citation type="submission" date="2019-01" db="EMBL/GenBank/DDBJ databases">
        <title>Coherence of Microcystis species and biogeography revealed through population genomics.</title>
        <authorList>
            <person name="Perez-Carrascal O.M."/>
            <person name="Terrat Y."/>
            <person name="Giani A."/>
            <person name="Fortin N."/>
            <person name="Tromas N."/>
            <person name="Shapiro B.J."/>
        </authorList>
    </citation>
    <scope>NUCLEOTIDE SEQUENCE [LARGE SCALE GENOMIC DNA]</scope>
    <source>
        <strain evidence="11">Ma_SC_T_19800800_S464</strain>
    </source>
</reference>
<feature type="domain" description="AprE-like beta-barrel" evidence="10">
    <location>
        <begin position="397"/>
        <end position="487"/>
    </location>
</feature>
<name>A0A552DEX1_MICAE</name>
<comment type="caution">
    <text evidence="11">The sequence shown here is derived from an EMBL/GenBank/DDBJ whole genome shotgun (WGS) entry which is preliminary data.</text>
</comment>
<keyword evidence="5 8" id="KW-0472">Membrane</keyword>
<dbReference type="AlphaFoldDB" id="A0A552DEX1"/>
<dbReference type="InterPro" id="IPR058982">
    <property type="entry name" value="Beta-barrel_AprE"/>
</dbReference>
<feature type="region of interest" description="Disordered" evidence="7">
    <location>
        <begin position="1"/>
        <end position="20"/>
    </location>
</feature>
<feature type="coiled-coil region" evidence="6">
    <location>
        <begin position="131"/>
        <end position="355"/>
    </location>
</feature>
<dbReference type="Pfam" id="PF25973">
    <property type="entry name" value="BSH_CzcB"/>
    <property type="match status" value="1"/>
</dbReference>
<dbReference type="Gene3D" id="2.40.30.170">
    <property type="match status" value="1"/>
</dbReference>
<comment type="similarity">
    <text evidence="2">Belongs to the membrane fusion protein (MFP) (TC 8.A.1) family.</text>
</comment>
<dbReference type="PANTHER" id="PTHR30386:SF26">
    <property type="entry name" value="TRANSPORT PROTEIN COMB"/>
    <property type="match status" value="1"/>
</dbReference>
<dbReference type="Proteomes" id="UP000319313">
    <property type="component" value="Unassembled WGS sequence"/>
</dbReference>
<dbReference type="Gene3D" id="1.10.287.470">
    <property type="entry name" value="Helix hairpin bin"/>
    <property type="match status" value="1"/>
</dbReference>
<feature type="domain" description="CzcB-like barrel-sandwich hybrid" evidence="9">
    <location>
        <begin position="97"/>
        <end position="391"/>
    </location>
</feature>
<evidence type="ECO:0000313" key="11">
    <source>
        <dbReference type="EMBL" id="TRU20704.1"/>
    </source>
</evidence>
<proteinExistence type="inferred from homology"/>
<evidence type="ECO:0000256" key="5">
    <source>
        <dbReference type="ARBA" id="ARBA00023136"/>
    </source>
</evidence>
<evidence type="ECO:0000256" key="2">
    <source>
        <dbReference type="ARBA" id="ARBA00009477"/>
    </source>
</evidence>
<dbReference type="GO" id="GO:0016020">
    <property type="term" value="C:membrane"/>
    <property type="evidence" value="ECO:0007669"/>
    <property type="project" value="UniProtKB-SubCell"/>
</dbReference>
<evidence type="ECO:0000259" key="9">
    <source>
        <dbReference type="Pfam" id="PF25973"/>
    </source>
</evidence>
<evidence type="ECO:0000259" key="10">
    <source>
        <dbReference type="Pfam" id="PF26002"/>
    </source>
</evidence>
<accession>A0A552DEX1</accession>
<comment type="subcellular location">
    <subcellularLocation>
        <location evidence="1">Membrane</location>
        <topology evidence="1">Single-pass membrane protein</topology>
    </subcellularLocation>
</comment>
<protein>
    <submittedName>
        <fullName evidence="11">HlyD family efflux transporter periplasmic adaptor subunit</fullName>
    </submittedName>
</protein>
<dbReference type="InterPro" id="IPR058647">
    <property type="entry name" value="BSH_CzcB-like"/>
</dbReference>
<evidence type="ECO:0000256" key="4">
    <source>
        <dbReference type="ARBA" id="ARBA00022989"/>
    </source>
</evidence>